<dbReference type="RefSeq" id="WP_184627630.1">
    <property type="nucleotide sequence ID" value="NZ_JACHCC010000010.1"/>
</dbReference>
<reference evidence="1 2" key="1">
    <citation type="submission" date="2020-08" db="EMBL/GenBank/DDBJ databases">
        <title>Genomic Encyclopedia of Type Strains, Phase IV (KMG-V): Genome sequencing to study the core and pangenomes of soil and plant-associated prokaryotes.</title>
        <authorList>
            <person name="Whitman W."/>
        </authorList>
    </citation>
    <scope>NUCLEOTIDE SEQUENCE [LARGE SCALE GENOMIC DNA]</scope>
    <source>
        <strain evidence="1 2">M2T3</strain>
    </source>
</reference>
<dbReference type="EMBL" id="JACHCC010000010">
    <property type="protein sequence ID" value="MBB6501666.1"/>
    <property type="molecule type" value="Genomic_DNA"/>
</dbReference>
<evidence type="ECO:0000313" key="2">
    <source>
        <dbReference type="Proteomes" id="UP000521017"/>
    </source>
</evidence>
<proteinExistence type="predicted"/>
<organism evidence="1 2">
    <name type="scientific">Pedobacter cryoconitis</name>
    <dbReference type="NCBI Taxonomy" id="188932"/>
    <lineage>
        <taxon>Bacteria</taxon>
        <taxon>Pseudomonadati</taxon>
        <taxon>Bacteroidota</taxon>
        <taxon>Sphingobacteriia</taxon>
        <taxon>Sphingobacteriales</taxon>
        <taxon>Sphingobacteriaceae</taxon>
        <taxon>Pedobacter</taxon>
    </lineage>
</organism>
<gene>
    <name evidence="1" type="ORF">HDF25_003841</name>
</gene>
<name>A0A7X0J5V7_9SPHI</name>
<sequence>MANFWYAYNGVGDPTLASSYSKITGAPGCLNGPTVCAIYVQGGTFPVSPLPANILQYIADGQAKSVAQPQLPAGSKFFVYLKS</sequence>
<accession>A0A7X0J5V7</accession>
<evidence type="ECO:0000313" key="1">
    <source>
        <dbReference type="EMBL" id="MBB6501666.1"/>
    </source>
</evidence>
<dbReference type="AlphaFoldDB" id="A0A7X0J5V7"/>
<protein>
    <submittedName>
        <fullName evidence="1">Uncharacterized protein</fullName>
    </submittedName>
</protein>
<dbReference type="Proteomes" id="UP000521017">
    <property type="component" value="Unassembled WGS sequence"/>
</dbReference>
<comment type="caution">
    <text evidence="1">The sequence shown here is derived from an EMBL/GenBank/DDBJ whole genome shotgun (WGS) entry which is preliminary data.</text>
</comment>